<dbReference type="EMBL" id="CADEAL010000440">
    <property type="protein sequence ID" value="CAB1420185.1"/>
    <property type="molecule type" value="Genomic_DNA"/>
</dbReference>
<evidence type="ECO:0000313" key="2">
    <source>
        <dbReference type="Proteomes" id="UP001153269"/>
    </source>
</evidence>
<organism evidence="1 2">
    <name type="scientific">Pleuronectes platessa</name>
    <name type="common">European plaice</name>
    <dbReference type="NCBI Taxonomy" id="8262"/>
    <lineage>
        <taxon>Eukaryota</taxon>
        <taxon>Metazoa</taxon>
        <taxon>Chordata</taxon>
        <taxon>Craniata</taxon>
        <taxon>Vertebrata</taxon>
        <taxon>Euteleostomi</taxon>
        <taxon>Actinopterygii</taxon>
        <taxon>Neopterygii</taxon>
        <taxon>Teleostei</taxon>
        <taxon>Neoteleostei</taxon>
        <taxon>Acanthomorphata</taxon>
        <taxon>Carangaria</taxon>
        <taxon>Pleuronectiformes</taxon>
        <taxon>Pleuronectoidei</taxon>
        <taxon>Pleuronectidae</taxon>
        <taxon>Pleuronectes</taxon>
    </lineage>
</organism>
<comment type="caution">
    <text evidence="1">The sequence shown here is derived from an EMBL/GenBank/DDBJ whole genome shotgun (WGS) entry which is preliminary data.</text>
</comment>
<keyword evidence="2" id="KW-1185">Reference proteome</keyword>
<reference evidence="1" key="1">
    <citation type="submission" date="2020-03" db="EMBL/GenBank/DDBJ databases">
        <authorList>
            <person name="Weist P."/>
        </authorList>
    </citation>
    <scope>NUCLEOTIDE SEQUENCE</scope>
</reference>
<protein>
    <submittedName>
        <fullName evidence="1">Uncharacterized protein</fullName>
    </submittedName>
</protein>
<dbReference type="Proteomes" id="UP001153269">
    <property type="component" value="Unassembled WGS sequence"/>
</dbReference>
<name>A0A9N7TW15_PLEPL</name>
<sequence length="125" mass="13202">MAARRGHPRALSSDVLVAAGSLWKQPTMKLPTGAIEGLSMLQPVLEVREVVGSVPLLCIFGRWTSSASAQQCLGLNELCQRHGSMTGLLQKAGLCATTTKQGSRLCLGAGTAQQACLDSECHRLL</sequence>
<accession>A0A9N7TW15</accession>
<proteinExistence type="predicted"/>
<dbReference type="AlphaFoldDB" id="A0A9N7TW15"/>
<evidence type="ECO:0000313" key="1">
    <source>
        <dbReference type="EMBL" id="CAB1420185.1"/>
    </source>
</evidence>
<gene>
    <name evidence="1" type="ORF">PLEPLA_LOCUS8060</name>
</gene>